<gene>
    <name evidence="11" type="ORF">GRF29_44g383018</name>
</gene>
<name>A0AAN6LYU8_9PLEO</name>
<evidence type="ECO:0000313" key="12">
    <source>
        <dbReference type="Proteomes" id="UP001280581"/>
    </source>
</evidence>
<comment type="caution">
    <text evidence="11">The sequence shown here is derived from an EMBL/GenBank/DDBJ whole genome shotgun (WGS) entry which is preliminary data.</text>
</comment>
<dbReference type="InterPro" id="IPR048883">
    <property type="entry name" value="Nup188_N-subdom_III"/>
</dbReference>
<evidence type="ECO:0000313" key="11">
    <source>
        <dbReference type="EMBL" id="KAK3209681.1"/>
    </source>
</evidence>
<dbReference type="PANTHER" id="PTHR31431">
    <property type="entry name" value="NUCLEOPORIN NUP188 HOMOLOG"/>
    <property type="match status" value="1"/>
</dbReference>
<evidence type="ECO:0000256" key="1">
    <source>
        <dbReference type="ARBA" id="ARBA00004567"/>
    </source>
</evidence>
<evidence type="ECO:0000256" key="3">
    <source>
        <dbReference type="ARBA" id="ARBA00022816"/>
    </source>
</evidence>
<evidence type="ECO:0000256" key="7">
    <source>
        <dbReference type="ARBA" id="ARBA00023242"/>
    </source>
</evidence>
<protein>
    <recommendedName>
        <fullName evidence="13">Nucleoporin</fullName>
    </recommendedName>
</protein>
<feature type="domain" description="Nuclear pore protein Nup188 C-terminal" evidence="9">
    <location>
        <begin position="1485"/>
        <end position="1736"/>
    </location>
</feature>
<dbReference type="GO" id="GO:0017056">
    <property type="term" value="F:structural constituent of nuclear pore"/>
    <property type="evidence" value="ECO:0007669"/>
    <property type="project" value="InterPro"/>
</dbReference>
<keyword evidence="4" id="KW-0653">Protein transport</keyword>
<keyword evidence="12" id="KW-1185">Reference proteome</keyword>
<evidence type="ECO:0008006" key="13">
    <source>
        <dbReference type="Google" id="ProtNLM"/>
    </source>
</evidence>
<proteinExistence type="predicted"/>
<dbReference type="InterPro" id="IPR041634">
    <property type="entry name" value="Nup188_C"/>
</dbReference>
<evidence type="ECO:0000256" key="2">
    <source>
        <dbReference type="ARBA" id="ARBA00022448"/>
    </source>
</evidence>
<dbReference type="Pfam" id="PF18378">
    <property type="entry name" value="Nup188_C"/>
    <property type="match status" value="1"/>
</dbReference>
<evidence type="ECO:0000256" key="5">
    <source>
        <dbReference type="ARBA" id="ARBA00023010"/>
    </source>
</evidence>
<evidence type="ECO:0000259" key="10">
    <source>
        <dbReference type="Pfam" id="PF21093"/>
    </source>
</evidence>
<dbReference type="GO" id="GO:0044611">
    <property type="term" value="C:nuclear pore inner ring"/>
    <property type="evidence" value="ECO:0007669"/>
    <property type="project" value="TreeGrafter"/>
</dbReference>
<evidence type="ECO:0000259" key="9">
    <source>
        <dbReference type="Pfam" id="PF18378"/>
    </source>
</evidence>
<keyword evidence="3" id="KW-0509">mRNA transport</keyword>
<feature type="region of interest" description="Disordered" evidence="8">
    <location>
        <begin position="1101"/>
        <end position="1123"/>
    </location>
</feature>
<dbReference type="InterPro" id="IPR044840">
    <property type="entry name" value="Nup188"/>
</dbReference>
<dbReference type="Proteomes" id="UP001280581">
    <property type="component" value="Unassembled WGS sequence"/>
</dbReference>
<keyword evidence="5" id="KW-0811">Translocation</keyword>
<sequence length="1742" mass="193727">MASAPAPQLDLAKCLQGNQQLITWEIAYNALCDPETAAQSQPLRDFLTSQESVDILSIPWAPFPKPSAQEKAKFDSATAPISITPAQNDPYNLDEIKEDSLWLSQEAQISEMAALRLAVQEWQTRPTVQLLGGLTEEEVLSVREAAGVNNLGTSAFMPNLSILKNPTARDDHAAAHFDSLDQRRLRLIGIYFSTCASILRVSQMLATWGAAVELRTTKPEYSSDYRVCDDRFERLGQTIAANQSSSSGAKSYAPGLDRCIDALSQRLRALHTGCTWNVPDAVRDDVDAQWALSQTTQIVHVLHLVLFHADFNTKQITPAHSVDLWFKALVPLNFFKDFPAKHDAQLPLVPLIQSLASMVTVAVLKTELIFDDLESGAFDKWNVAAYVHNGALMELITLNFFNVWELGPNPALPAAFAWASIAWRLLFYLKTVDEARDREQESAGNERLPLPAPTRLEEAVLHLSRSDTNESPIYSKLAAACINQDVLPIMGKLLAICMSDFGSDVDRISRDRFRMLYLHVIRAPLAAEGIDFTQGGLVELAYQILLGERNQQDWIARDGHSADPVVKYVRDDRAVLKKKLLESADSYYPSEVQPLLLFSSALVRGEGSQNTGPVSMSTYNDLTEKRSVTQRLPDEFNEYRLEQEDANENRIALSIDLPQFVMAHTATFPTRRLLTSSSIPILQPFMIIETDTLGVIVDESEQPFVARWLYRHSSLEYFYHLLSTYAVGSNKVVYATQQPASIVEAAKIIELFADLMHSSLQSSKARGDGDIIPPDVMTALCIGSEYSPDTVSIVLAIFEEELLRQYQDPANEASLDLLVACTYFLQALVKVSPNRVWPWIARSRLLESDGNGGSLASILIGTEMVFGSYKFLIGCIRLFQGLVTNAVAGSVSRKSTNSIKALTRFNAPSSFESGTSEKTMGTTLLNFGKMLASIYETSLGWKYNYPEDRLHINIGICEAFSGILKVAYEVDDTPDLSEKLSSIIAPVANYITDLYLTRSENDLPTNPIMSSLISGSSLNKSTTLSSGAALSRKQTQSTLVFSELLVRIAVLLDKPWTHLEQQLFKATPLLARLYVTSESSKARIVSLLETLVRGAVRIAEEQQEEATSNKREQKQTEPPSLLGHLGPKTAKNFMMVLSQLDEPLKIVDIQESVWNLLSAVVTCKQRWFALYLLTGSTPREMMRSKSRTPTQVSASKSLLSRALASLSDLDLNMDNPPWRLWIAMVEFISAAQDHWSWAMGDLRERKGFIKQLIAFLTWMSHQHPPVAENAITLRAYQNQFAAFATEILAMYLHDSRQRGDDSTFKEVLGALAYLQDNALNPPEYKGALHSSLKRNIETVFPGVRLANFKYTTLYRQHYGPRFFYDTGSASLLLGHDRKWTGPSRGQGFLAELERANRNLSLADSQIKVLHSWRLLALELSHCATKHPSITPVLIKVVHSCMEANADFSLPEALFGRLMSVRADLAFALLRKLVEAKVHSVEARQLLQSVWTAICASITDFDDVFSTEVVDYYRSLLQILYLSLYFYTVSPTDKVDPKDAQFRSSFRGTIIKSKNPDEAPINISLQLLQILSDTVAKGFRSLATCLHADPASASPSDFALLTALLQRIISIPEMTTSQNQIALLFANSNTLRYATSLFSWSDRLLLDTSLSGSKDDPLYAELSLLFLVTLSSIKHLAETMAVEGILSNIASANIMNYFRRPGGMGPFDKPARLHSLWTKGILPLCLNLLLAVGPRLPPKSALS</sequence>
<organism evidence="11 12">
    <name type="scientific">Pseudopithomyces chartarum</name>
    <dbReference type="NCBI Taxonomy" id="1892770"/>
    <lineage>
        <taxon>Eukaryota</taxon>
        <taxon>Fungi</taxon>
        <taxon>Dikarya</taxon>
        <taxon>Ascomycota</taxon>
        <taxon>Pezizomycotina</taxon>
        <taxon>Dothideomycetes</taxon>
        <taxon>Pleosporomycetidae</taxon>
        <taxon>Pleosporales</taxon>
        <taxon>Massarineae</taxon>
        <taxon>Didymosphaeriaceae</taxon>
        <taxon>Pseudopithomyces</taxon>
    </lineage>
</organism>
<evidence type="ECO:0000256" key="4">
    <source>
        <dbReference type="ARBA" id="ARBA00022927"/>
    </source>
</evidence>
<keyword evidence="6" id="KW-0906">Nuclear pore complex</keyword>
<feature type="domain" description="Nucleoporin Nup188 N-terminal subdomain III" evidence="10">
    <location>
        <begin position="789"/>
        <end position="1175"/>
    </location>
</feature>
<dbReference type="GO" id="GO:0006405">
    <property type="term" value="P:RNA export from nucleus"/>
    <property type="evidence" value="ECO:0007669"/>
    <property type="project" value="TreeGrafter"/>
</dbReference>
<evidence type="ECO:0000256" key="6">
    <source>
        <dbReference type="ARBA" id="ARBA00023132"/>
    </source>
</evidence>
<evidence type="ECO:0000256" key="8">
    <source>
        <dbReference type="SAM" id="MobiDB-lite"/>
    </source>
</evidence>
<dbReference type="PANTHER" id="PTHR31431:SF1">
    <property type="entry name" value="NUCLEOPORIN NUP188"/>
    <property type="match status" value="1"/>
</dbReference>
<accession>A0AAN6LYU8</accession>
<comment type="subcellular location">
    <subcellularLocation>
        <location evidence="1">Nucleus</location>
        <location evidence="1">Nuclear pore complex</location>
    </subcellularLocation>
</comment>
<dbReference type="Gene3D" id="1.25.10.70">
    <property type="match status" value="1"/>
</dbReference>
<reference evidence="11 12" key="1">
    <citation type="submission" date="2021-02" db="EMBL/GenBank/DDBJ databases">
        <title>Genome assembly of Pseudopithomyces chartarum.</title>
        <authorList>
            <person name="Jauregui R."/>
            <person name="Singh J."/>
            <person name="Voisey C."/>
        </authorList>
    </citation>
    <scope>NUCLEOTIDE SEQUENCE [LARGE SCALE GENOMIC DNA]</scope>
    <source>
        <strain evidence="11 12">AGR01</strain>
    </source>
</reference>
<dbReference type="GO" id="GO:0006606">
    <property type="term" value="P:protein import into nucleus"/>
    <property type="evidence" value="ECO:0007669"/>
    <property type="project" value="TreeGrafter"/>
</dbReference>
<dbReference type="GO" id="GO:0051028">
    <property type="term" value="P:mRNA transport"/>
    <property type="evidence" value="ECO:0007669"/>
    <property type="project" value="UniProtKB-KW"/>
</dbReference>
<dbReference type="Pfam" id="PF21093">
    <property type="entry name" value="Nup188_N-subdom_III"/>
    <property type="match status" value="1"/>
</dbReference>
<dbReference type="EMBL" id="WVTA01000005">
    <property type="protein sequence ID" value="KAK3209681.1"/>
    <property type="molecule type" value="Genomic_DNA"/>
</dbReference>
<keyword evidence="2" id="KW-0813">Transport</keyword>
<keyword evidence="7" id="KW-0539">Nucleus</keyword>